<name>A0ABX2XJU6_9FLAO</name>
<accession>A0ABX2XJU6</accession>
<protein>
    <recommendedName>
        <fullName evidence="3">DNA-binding protein</fullName>
    </recommendedName>
</protein>
<sequence>MSKNTTKNYNSYDAVALEALYVKYGLSKFYIRQSINGKVVGITPDAIKKDYKSMVIENQKTVKNLIDKTR</sequence>
<dbReference type="Proteomes" id="UP000093343">
    <property type="component" value="Unassembled WGS sequence"/>
</dbReference>
<evidence type="ECO:0008006" key="3">
    <source>
        <dbReference type="Google" id="ProtNLM"/>
    </source>
</evidence>
<evidence type="ECO:0000313" key="1">
    <source>
        <dbReference type="EMBL" id="OCB75547.1"/>
    </source>
</evidence>
<keyword evidence="2" id="KW-1185">Reference proteome</keyword>
<dbReference type="RefSeq" id="WP_065449153.1">
    <property type="nucleotide sequence ID" value="NZ_LVEN01000013.1"/>
</dbReference>
<organism evidence="1 2">
    <name type="scientific">Flavobacterium piscis</name>
    <dbReference type="NCBI Taxonomy" id="1114874"/>
    <lineage>
        <taxon>Bacteria</taxon>
        <taxon>Pseudomonadati</taxon>
        <taxon>Bacteroidota</taxon>
        <taxon>Flavobacteriia</taxon>
        <taxon>Flavobacteriales</taxon>
        <taxon>Flavobacteriaceae</taxon>
        <taxon>Flavobacterium</taxon>
    </lineage>
</organism>
<evidence type="ECO:0000313" key="2">
    <source>
        <dbReference type="Proteomes" id="UP000093343"/>
    </source>
</evidence>
<dbReference type="EMBL" id="LVEN01000013">
    <property type="protein sequence ID" value="OCB75547.1"/>
    <property type="molecule type" value="Genomic_DNA"/>
</dbReference>
<gene>
    <name evidence="1" type="ORF">FLP_08760</name>
</gene>
<proteinExistence type="predicted"/>
<reference evidence="2" key="1">
    <citation type="submission" date="2016-03" db="EMBL/GenBank/DDBJ databases">
        <title>Draft genome sequence of Paenibacillus glacialis DSM 22343.</title>
        <authorList>
            <person name="Shin S.-K."/>
            <person name="Yi H."/>
        </authorList>
    </citation>
    <scope>NUCLEOTIDE SEQUENCE [LARGE SCALE GENOMIC DNA]</scope>
    <source>
        <strain evidence="2">CCUG 60099</strain>
    </source>
</reference>
<comment type="caution">
    <text evidence="1">The sequence shown here is derived from an EMBL/GenBank/DDBJ whole genome shotgun (WGS) entry which is preliminary data.</text>
</comment>